<accession>A0A2S9YHE5</accession>
<feature type="domain" description="Sigma-54 factor interaction" evidence="8">
    <location>
        <begin position="151"/>
        <end position="379"/>
    </location>
</feature>
<dbReference type="InterPro" id="IPR008984">
    <property type="entry name" value="SMAD_FHA_dom_sf"/>
</dbReference>
<dbReference type="Pfam" id="PF16697">
    <property type="entry name" value="Yop-YscD_cpl"/>
    <property type="match status" value="1"/>
</dbReference>
<dbReference type="Pfam" id="PF00158">
    <property type="entry name" value="Sigma54_activat"/>
    <property type="match status" value="1"/>
</dbReference>
<dbReference type="OrthoDB" id="5485507at2"/>
<dbReference type="InterPro" id="IPR002078">
    <property type="entry name" value="Sigma_54_int"/>
</dbReference>
<keyword evidence="3" id="KW-0805">Transcription regulation</keyword>
<dbReference type="Gene3D" id="2.60.200.20">
    <property type="match status" value="1"/>
</dbReference>
<dbReference type="Gene3D" id="3.40.50.300">
    <property type="entry name" value="P-loop containing nucleotide triphosphate hydrolases"/>
    <property type="match status" value="1"/>
</dbReference>
<evidence type="ECO:0000256" key="2">
    <source>
        <dbReference type="ARBA" id="ARBA00022840"/>
    </source>
</evidence>
<evidence type="ECO:0000256" key="3">
    <source>
        <dbReference type="ARBA" id="ARBA00023015"/>
    </source>
</evidence>
<dbReference type="PROSITE" id="PS00688">
    <property type="entry name" value="SIGMA54_INTERACT_3"/>
    <property type="match status" value="1"/>
</dbReference>
<dbReference type="PROSITE" id="PS00676">
    <property type="entry name" value="SIGMA54_INTERACT_2"/>
    <property type="match status" value="1"/>
</dbReference>
<dbReference type="SMART" id="SM00240">
    <property type="entry name" value="FHA"/>
    <property type="match status" value="1"/>
</dbReference>
<evidence type="ECO:0000256" key="1">
    <source>
        <dbReference type="ARBA" id="ARBA00022741"/>
    </source>
</evidence>
<dbReference type="Pfam" id="PF25601">
    <property type="entry name" value="AAA_lid_14"/>
    <property type="match status" value="1"/>
</dbReference>
<dbReference type="Gene3D" id="1.10.10.60">
    <property type="entry name" value="Homeodomain-like"/>
    <property type="match status" value="1"/>
</dbReference>
<evidence type="ECO:0000256" key="4">
    <source>
        <dbReference type="ARBA" id="ARBA00023125"/>
    </source>
</evidence>
<dbReference type="InterPro" id="IPR009057">
    <property type="entry name" value="Homeodomain-like_sf"/>
</dbReference>
<keyword evidence="4" id="KW-0238">DNA-binding</keyword>
<dbReference type="InterPro" id="IPR058031">
    <property type="entry name" value="AAA_lid_NorR"/>
</dbReference>
<organism evidence="9 10">
    <name type="scientific">Enhygromyxa salina</name>
    <dbReference type="NCBI Taxonomy" id="215803"/>
    <lineage>
        <taxon>Bacteria</taxon>
        <taxon>Pseudomonadati</taxon>
        <taxon>Myxococcota</taxon>
        <taxon>Polyangia</taxon>
        <taxon>Nannocystales</taxon>
        <taxon>Nannocystaceae</taxon>
        <taxon>Enhygromyxa</taxon>
    </lineage>
</organism>
<dbReference type="InterPro" id="IPR025943">
    <property type="entry name" value="Sigma_54_int_dom_ATP-bd_2"/>
</dbReference>
<dbReference type="RefSeq" id="WP_106390111.1">
    <property type="nucleotide sequence ID" value="NZ_PVNK01000035.1"/>
</dbReference>
<dbReference type="SUPFAM" id="SSF52540">
    <property type="entry name" value="P-loop containing nucleoside triphosphate hydrolases"/>
    <property type="match status" value="1"/>
</dbReference>
<evidence type="ECO:0000313" key="10">
    <source>
        <dbReference type="Proteomes" id="UP000237968"/>
    </source>
</evidence>
<dbReference type="InterPro" id="IPR003593">
    <property type="entry name" value="AAA+_ATPase"/>
</dbReference>
<gene>
    <name evidence="9" type="primary">zraR_4</name>
    <name evidence="9" type="ORF">ENSA5_06580</name>
</gene>
<dbReference type="Proteomes" id="UP000237968">
    <property type="component" value="Unassembled WGS sequence"/>
</dbReference>
<dbReference type="InterPro" id="IPR027417">
    <property type="entry name" value="P-loop_NTPase"/>
</dbReference>
<dbReference type="SUPFAM" id="SSF46689">
    <property type="entry name" value="Homeodomain-like"/>
    <property type="match status" value="1"/>
</dbReference>
<dbReference type="InterPro" id="IPR000253">
    <property type="entry name" value="FHA_dom"/>
</dbReference>
<dbReference type="GO" id="GO:0003677">
    <property type="term" value="F:DNA binding"/>
    <property type="evidence" value="ECO:0007669"/>
    <property type="project" value="UniProtKB-KW"/>
</dbReference>
<dbReference type="SUPFAM" id="SSF49879">
    <property type="entry name" value="SMAD/FHA domain"/>
    <property type="match status" value="1"/>
</dbReference>
<dbReference type="FunFam" id="3.40.50.300:FF:000006">
    <property type="entry name" value="DNA-binding transcriptional regulator NtrC"/>
    <property type="match status" value="1"/>
</dbReference>
<sequence>MSNSTKEPLSNGVPQIDDDLDPGMTTTFFSAPHRHTQLRRVMLRVTAGPDQGAQIQVARPRITVGRSAVNDLVLTDTSVSGTHLQITLGDKRGIVLRDLESTNGTLLQGLRVREAYIEPGATISLGKTDILFLSADEIEVPLSGQDHFGALWGASPAMREVFAILEKVAPTDMSVMIGGQTGTGKELVARALHDESSRAEAPFVVLDCGSLPRELAEAAILGHKKGSFTGAIGDRPGAFEEADGGTLFLDEVGELPLDLQPKLLRVLDRREVQRIGESQVRKVNVRVVAATHRDLRQMVGQGQFREDLYFRLSVMTVDLPPLRDRADDILLLANKFLEDFARVHGRAPQLNDDAKAILLDEPWPGNVRQLKNAIERAAHLSHNLVIEPADLHLGRREGRPAAKKFGSEDEAAASQTDGELPEEIYAMPFKEAKSVIVDDFERAYFKRLLAKTDNNLSRASAEAGITRYYLRELLKRLGMHKSSKKKAATEKSE</sequence>
<dbReference type="SMART" id="SM00382">
    <property type="entry name" value="AAA"/>
    <property type="match status" value="1"/>
</dbReference>
<evidence type="ECO:0000259" key="7">
    <source>
        <dbReference type="PROSITE" id="PS50006"/>
    </source>
</evidence>
<dbReference type="PANTHER" id="PTHR32071:SF117">
    <property type="entry name" value="PTS-DEPENDENT DIHYDROXYACETONE KINASE OPERON REGULATORY PROTEIN-RELATED"/>
    <property type="match status" value="1"/>
</dbReference>
<dbReference type="PROSITE" id="PS50006">
    <property type="entry name" value="FHA_DOMAIN"/>
    <property type="match status" value="1"/>
</dbReference>
<name>A0A2S9YHE5_9BACT</name>
<evidence type="ECO:0000256" key="5">
    <source>
        <dbReference type="ARBA" id="ARBA00023163"/>
    </source>
</evidence>
<dbReference type="EMBL" id="PVNK01000035">
    <property type="protein sequence ID" value="PRQ04534.1"/>
    <property type="molecule type" value="Genomic_DNA"/>
</dbReference>
<keyword evidence="10" id="KW-1185">Reference proteome</keyword>
<reference evidence="9 10" key="1">
    <citation type="submission" date="2018-03" db="EMBL/GenBank/DDBJ databases">
        <title>Draft Genome Sequences of the Obligatory Marine Myxobacteria Enhygromyxa salina SWB005.</title>
        <authorList>
            <person name="Poehlein A."/>
            <person name="Moghaddam J.A."/>
            <person name="Harms H."/>
            <person name="Alanjari M."/>
            <person name="Koenig G.M."/>
            <person name="Daniel R."/>
            <person name="Schaeberle T.F."/>
        </authorList>
    </citation>
    <scope>NUCLEOTIDE SEQUENCE [LARGE SCALE GENOMIC DNA]</scope>
    <source>
        <strain evidence="9 10">SWB005</strain>
    </source>
</reference>
<evidence type="ECO:0000259" key="8">
    <source>
        <dbReference type="PROSITE" id="PS50045"/>
    </source>
</evidence>
<dbReference type="GO" id="GO:0005524">
    <property type="term" value="F:ATP binding"/>
    <property type="evidence" value="ECO:0007669"/>
    <property type="project" value="UniProtKB-KW"/>
</dbReference>
<dbReference type="PROSITE" id="PS00675">
    <property type="entry name" value="SIGMA54_INTERACT_1"/>
    <property type="match status" value="1"/>
</dbReference>
<keyword evidence="5" id="KW-0804">Transcription</keyword>
<dbReference type="CDD" id="cd00009">
    <property type="entry name" value="AAA"/>
    <property type="match status" value="1"/>
</dbReference>
<keyword evidence="2" id="KW-0067">ATP-binding</keyword>
<protein>
    <submittedName>
        <fullName evidence="9">Transcriptional regulatory protein ZraR</fullName>
    </submittedName>
</protein>
<comment type="caution">
    <text evidence="9">The sequence shown here is derived from an EMBL/GenBank/DDBJ whole genome shotgun (WGS) entry which is preliminary data.</text>
</comment>
<evidence type="ECO:0000313" key="9">
    <source>
        <dbReference type="EMBL" id="PRQ04534.1"/>
    </source>
</evidence>
<evidence type="ECO:0000256" key="6">
    <source>
        <dbReference type="SAM" id="MobiDB-lite"/>
    </source>
</evidence>
<dbReference type="InterPro" id="IPR025944">
    <property type="entry name" value="Sigma_54_int_dom_CS"/>
</dbReference>
<dbReference type="CDD" id="cd00060">
    <property type="entry name" value="FHA"/>
    <property type="match status" value="1"/>
</dbReference>
<dbReference type="InterPro" id="IPR032030">
    <property type="entry name" value="YscD_cytoplasmic_dom"/>
</dbReference>
<dbReference type="PROSITE" id="PS50045">
    <property type="entry name" value="SIGMA54_INTERACT_4"/>
    <property type="match status" value="1"/>
</dbReference>
<proteinExistence type="predicted"/>
<feature type="region of interest" description="Disordered" evidence="6">
    <location>
        <begin position="1"/>
        <end position="24"/>
    </location>
</feature>
<keyword evidence="1" id="KW-0547">Nucleotide-binding</keyword>
<feature type="domain" description="FHA" evidence="7">
    <location>
        <begin position="62"/>
        <end position="112"/>
    </location>
</feature>
<dbReference type="Gene3D" id="1.10.8.60">
    <property type="match status" value="1"/>
</dbReference>
<dbReference type="GO" id="GO:0006355">
    <property type="term" value="P:regulation of DNA-templated transcription"/>
    <property type="evidence" value="ECO:0007669"/>
    <property type="project" value="InterPro"/>
</dbReference>
<dbReference type="AlphaFoldDB" id="A0A2S9YHE5"/>
<dbReference type="PANTHER" id="PTHR32071">
    <property type="entry name" value="TRANSCRIPTIONAL REGULATORY PROTEIN"/>
    <property type="match status" value="1"/>
</dbReference>
<dbReference type="InterPro" id="IPR025662">
    <property type="entry name" value="Sigma_54_int_dom_ATP-bd_1"/>
</dbReference>